<dbReference type="OrthoDB" id="9811721at2"/>
<keyword evidence="10" id="KW-1185">Reference proteome</keyword>
<dbReference type="PANTHER" id="PTHR30472">
    <property type="entry name" value="FERRIC ENTEROBACTIN TRANSPORT SYSTEM PERMEASE PROTEIN"/>
    <property type="match status" value="1"/>
</dbReference>
<feature type="transmembrane region" description="Helical" evidence="8">
    <location>
        <begin position="238"/>
        <end position="268"/>
    </location>
</feature>
<dbReference type="RefSeq" id="WP_116047102.1">
    <property type="nucleotide sequence ID" value="NZ_QUBQ01000002.1"/>
</dbReference>
<evidence type="ECO:0000256" key="5">
    <source>
        <dbReference type="ARBA" id="ARBA00022692"/>
    </source>
</evidence>
<dbReference type="PANTHER" id="PTHR30472:SF64">
    <property type="entry name" value="IRON(3+)-HYDROXAMATE IMPORT SYSTEM PERMEASE PROTEIN FHUG"/>
    <property type="match status" value="1"/>
</dbReference>
<evidence type="ECO:0000256" key="8">
    <source>
        <dbReference type="SAM" id="Phobius"/>
    </source>
</evidence>
<dbReference type="AlphaFoldDB" id="A0A371PGT8"/>
<evidence type="ECO:0000256" key="7">
    <source>
        <dbReference type="ARBA" id="ARBA00023136"/>
    </source>
</evidence>
<sequence>MRNSSISIISGLLVLLIAGAIISINLGKMALSPIEVITTLFGQGTADNQLVLFEFRLPRIALAVLVGIGMATSGTVLQGLLRNDLADPGILGISAGSGLVVLTFISVAGVGSLSSSIMLPLLAFIGGLFAALLIYLFSYRKGKFPSSTRLILTGVAINVGLGAVSLFLTLKLDENQYAFAQKWQAGYLWGDKWIYIAILAPWVLLLFGYVWYKSRTLNTIGMGYEIATGVGVPVNRSFVGLTLAAVAIASGSVALGGSIFFIGLISPHMARKLVGPDHKLLLPTAGIIGGMILLASDTIVRTASFFMGIPAGVIVTIVSVPYFIYLLMRSS</sequence>
<feature type="transmembrane region" description="Helical" evidence="8">
    <location>
        <begin position="150"/>
        <end position="172"/>
    </location>
</feature>
<evidence type="ECO:0000313" key="9">
    <source>
        <dbReference type="EMBL" id="REK75177.1"/>
    </source>
</evidence>
<organism evidence="9 10">
    <name type="scientific">Paenibacillus paeoniae</name>
    <dbReference type="NCBI Taxonomy" id="2292705"/>
    <lineage>
        <taxon>Bacteria</taxon>
        <taxon>Bacillati</taxon>
        <taxon>Bacillota</taxon>
        <taxon>Bacilli</taxon>
        <taxon>Bacillales</taxon>
        <taxon>Paenibacillaceae</taxon>
        <taxon>Paenibacillus</taxon>
    </lineage>
</organism>
<keyword evidence="5 8" id="KW-0812">Transmembrane</keyword>
<dbReference type="FunFam" id="1.10.3470.10:FF:000001">
    <property type="entry name" value="Vitamin B12 ABC transporter permease BtuC"/>
    <property type="match status" value="1"/>
</dbReference>
<evidence type="ECO:0000256" key="4">
    <source>
        <dbReference type="ARBA" id="ARBA00022475"/>
    </source>
</evidence>
<dbReference type="InterPro" id="IPR037294">
    <property type="entry name" value="ABC_BtuC-like"/>
</dbReference>
<dbReference type="Proteomes" id="UP000261905">
    <property type="component" value="Unassembled WGS sequence"/>
</dbReference>
<gene>
    <name evidence="9" type="ORF">DX130_16230</name>
</gene>
<feature type="transmembrane region" description="Helical" evidence="8">
    <location>
        <begin position="6"/>
        <end position="26"/>
    </location>
</feature>
<dbReference type="GO" id="GO:0022857">
    <property type="term" value="F:transmembrane transporter activity"/>
    <property type="evidence" value="ECO:0007669"/>
    <property type="project" value="InterPro"/>
</dbReference>
<dbReference type="InterPro" id="IPR000522">
    <property type="entry name" value="ABC_transptr_permease_BtuC"/>
</dbReference>
<evidence type="ECO:0000256" key="2">
    <source>
        <dbReference type="ARBA" id="ARBA00007935"/>
    </source>
</evidence>
<keyword evidence="6 8" id="KW-1133">Transmembrane helix</keyword>
<feature type="transmembrane region" description="Helical" evidence="8">
    <location>
        <begin position="193"/>
        <end position="212"/>
    </location>
</feature>
<keyword evidence="3" id="KW-0813">Transport</keyword>
<dbReference type="GO" id="GO:0005886">
    <property type="term" value="C:plasma membrane"/>
    <property type="evidence" value="ECO:0007669"/>
    <property type="project" value="UniProtKB-SubCell"/>
</dbReference>
<dbReference type="Pfam" id="PF01032">
    <property type="entry name" value="FecCD"/>
    <property type="match status" value="1"/>
</dbReference>
<evidence type="ECO:0000256" key="6">
    <source>
        <dbReference type="ARBA" id="ARBA00022989"/>
    </source>
</evidence>
<evidence type="ECO:0000256" key="3">
    <source>
        <dbReference type="ARBA" id="ARBA00022448"/>
    </source>
</evidence>
<comment type="subcellular location">
    <subcellularLocation>
        <location evidence="1">Cell membrane</location>
        <topology evidence="1">Multi-pass membrane protein</topology>
    </subcellularLocation>
</comment>
<accession>A0A371PGT8</accession>
<keyword evidence="4" id="KW-1003">Cell membrane</keyword>
<dbReference type="EMBL" id="QUBQ01000002">
    <property type="protein sequence ID" value="REK75177.1"/>
    <property type="molecule type" value="Genomic_DNA"/>
</dbReference>
<feature type="transmembrane region" description="Helical" evidence="8">
    <location>
        <begin position="280"/>
        <end position="299"/>
    </location>
</feature>
<dbReference type="CDD" id="cd06550">
    <property type="entry name" value="TM_ABC_iron-siderophores_like"/>
    <property type="match status" value="1"/>
</dbReference>
<dbReference type="Gene3D" id="1.10.3470.10">
    <property type="entry name" value="ABC transporter involved in vitamin B12 uptake, BtuC"/>
    <property type="match status" value="1"/>
</dbReference>
<protein>
    <submittedName>
        <fullName evidence="9">Iron ABC transporter permease</fullName>
    </submittedName>
</protein>
<evidence type="ECO:0000256" key="1">
    <source>
        <dbReference type="ARBA" id="ARBA00004651"/>
    </source>
</evidence>
<feature type="transmembrane region" description="Helical" evidence="8">
    <location>
        <begin position="305"/>
        <end position="328"/>
    </location>
</feature>
<reference evidence="9 10" key="1">
    <citation type="submission" date="2018-08" db="EMBL/GenBank/DDBJ databases">
        <title>Paenibacillus sp. M4BSY-1, whole genome shotgun sequence.</title>
        <authorList>
            <person name="Tuo L."/>
        </authorList>
    </citation>
    <scope>NUCLEOTIDE SEQUENCE [LARGE SCALE GENOMIC DNA]</scope>
    <source>
        <strain evidence="9 10">M4BSY-1</strain>
    </source>
</reference>
<name>A0A371PGT8_9BACL</name>
<dbReference type="SUPFAM" id="SSF81345">
    <property type="entry name" value="ABC transporter involved in vitamin B12 uptake, BtuC"/>
    <property type="match status" value="1"/>
</dbReference>
<dbReference type="GO" id="GO:0033214">
    <property type="term" value="P:siderophore-iron import into cell"/>
    <property type="evidence" value="ECO:0007669"/>
    <property type="project" value="TreeGrafter"/>
</dbReference>
<feature type="transmembrane region" description="Helical" evidence="8">
    <location>
        <begin position="117"/>
        <end position="138"/>
    </location>
</feature>
<comment type="similarity">
    <text evidence="2">Belongs to the binding-protein-dependent transport system permease family. FecCD subfamily.</text>
</comment>
<evidence type="ECO:0000313" key="10">
    <source>
        <dbReference type="Proteomes" id="UP000261905"/>
    </source>
</evidence>
<proteinExistence type="inferred from homology"/>
<keyword evidence="7 8" id="KW-0472">Membrane</keyword>
<feature type="transmembrane region" description="Helical" evidence="8">
    <location>
        <begin position="89"/>
        <end position="110"/>
    </location>
</feature>
<comment type="caution">
    <text evidence="9">The sequence shown here is derived from an EMBL/GenBank/DDBJ whole genome shotgun (WGS) entry which is preliminary data.</text>
</comment>
<feature type="transmembrane region" description="Helical" evidence="8">
    <location>
        <begin position="60"/>
        <end position="77"/>
    </location>
</feature>